<name>A0AAP2E318_9BACT</name>
<dbReference type="FunFam" id="3.40.50.720:FF:000033">
    <property type="entry name" value="Adenylyltransferase and sulfurtransferase MOCS3"/>
    <property type="match status" value="1"/>
</dbReference>
<dbReference type="PANTHER" id="PTHR10953">
    <property type="entry name" value="UBIQUITIN-ACTIVATING ENZYME E1"/>
    <property type="match status" value="1"/>
</dbReference>
<dbReference type="GO" id="GO:0008641">
    <property type="term" value="F:ubiquitin-like modifier activating enzyme activity"/>
    <property type="evidence" value="ECO:0007669"/>
    <property type="project" value="InterPro"/>
</dbReference>
<dbReference type="GO" id="GO:0008146">
    <property type="term" value="F:sulfotransferase activity"/>
    <property type="evidence" value="ECO:0007669"/>
    <property type="project" value="TreeGrafter"/>
</dbReference>
<proteinExistence type="inferred from homology"/>
<evidence type="ECO:0000256" key="2">
    <source>
        <dbReference type="ARBA" id="ARBA00022679"/>
    </source>
</evidence>
<dbReference type="SMART" id="SM00450">
    <property type="entry name" value="RHOD"/>
    <property type="match status" value="1"/>
</dbReference>
<evidence type="ECO:0000256" key="12">
    <source>
        <dbReference type="ARBA" id="ARBA00078531"/>
    </source>
</evidence>
<evidence type="ECO:0000256" key="6">
    <source>
        <dbReference type="ARBA" id="ARBA00055169"/>
    </source>
</evidence>
<protein>
    <recommendedName>
        <fullName evidence="9">Molybdopterin-synthase adenylyltransferase</fullName>
        <ecNumber evidence="8">2.7.7.80</ecNumber>
    </recommendedName>
    <alternativeName>
        <fullName evidence="12">MoaD protein adenylase</fullName>
    </alternativeName>
    <alternativeName>
        <fullName evidence="10">Molybdopterin-converting factor subunit 1 adenylase</fullName>
    </alternativeName>
    <alternativeName>
        <fullName evidence="11">Sulfur carrier protein MoaD adenylyltransferase</fullName>
    </alternativeName>
</protein>
<keyword evidence="14" id="KW-0548">Nucleotidyltransferase</keyword>
<dbReference type="InterPro" id="IPR035985">
    <property type="entry name" value="Ubiquitin-activating_enz"/>
</dbReference>
<dbReference type="Proteomes" id="UP001319080">
    <property type="component" value="Unassembled WGS sequence"/>
</dbReference>
<evidence type="ECO:0000256" key="1">
    <source>
        <dbReference type="ARBA" id="ARBA00009919"/>
    </source>
</evidence>
<evidence type="ECO:0000256" key="8">
    <source>
        <dbReference type="ARBA" id="ARBA00066884"/>
    </source>
</evidence>
<dbReference type="InterPro" id="IPR000594">
    <property type="entry name" value="ThiF_NAD_FAD-bd"/>
</dbReference>
<keyword evidence="15" id="KW-1185">Reference proteome</keyword>
<evidence type="ECO:0000313" key="14">
    <source>
        <dbReference type="EMBL" id="MBT1711805.1"/>
    </source>
</evidence>
<dbReference type="InterPro" id="IPR045886">
    <property type="entry name" value="ThiF/MoeB/HesA"/>
</dbReference>
<feature type="domain" description="Rhodanese" evidence="13">
    <location>
        <begin position="296"/>
        <end position="384"/>
    </location>
</feature>
<dbReference type="GO" id="GO:0061605">
    <property type="term" value="F:molybdopterin-synthase adenylyltransferase activity"/>
    <property type="evidence" value="ECO:0007669"/>
    <property type="project" value="UniProtKB-EC"/>
</dbReference>
<comment type="function">
    <text evidence="6">Catalyzes the adenylation by ATP of the carboxyl group of the C-terminal glycine of sulfur carrier protein MoaD.</text>
</comment>
<dbReference type="Pfam" id="PF00899">
    <property type="entry name" value="ThiF"/>
    <property type="match status" value="1"/>
</dbReference>
<evidence type="ECO:0000256" key="11">
    <source>
        <dbReference type="ARBA" id="ARBA00075328"/>
    </source>
</evidence>
<dbReference type="RefSeq" id="WP_254087376.1">
    <property type="nucleotide sequence ID" value="NZ_JAHESE010000041.1"/>
</dbReference>
<dbReference type="InterPro" id="IPR036873">
    <property type="entry name" value="Rhodanese-like_dom_sf"/>
</dbReference>
<dbReference type="InterPro" id="IPR001763">
    <property type="entry name" value="Rhodanese-like_dom"/>
</dbReference>
<evidence type="ECO:0000256" key="7">
    <source>
        <dbReference type="ARBA" id="ARBA00063809"/>
    </source>
</evidence>
<evidence type="ECO:0000256" key="3">
    <source>
        <dbReference type="ARBA" id="ARBA00022741"/>
    </source>
</evidence>
<keyword evidence="4" id="KW-0067">ATP-binding</keyword>
<dbReference type="CDD" id="cd00757">
    <property type="entry name" value="ThiF_MoeB_HesA_family"/>
    <property type="match status" value="1"/>
</dbReference>
<comment type="subunit">
    <text evidence="7">Homodimer. Forms a stable heterotetrameric complex of 2 MoeB and 2 MoaD during adenylation of MoaD.</text>
</comment>
<evidence type="ECO:0000259" key="13">
    <source>
        <dbReference type="PROSITE" id="PS50206"/>
    </source>
</evidence>
<accession>A0AAP2E318</accession>
<evidence type="ECO:0000256" key="10">
    <source>
        <dbReference type="ARBA" id="ARBA00075110"/>
    </source>
</evidence>
<dbReference type="GO" id="GO:0004792">
    <property type="term" value="F:thiosulfate-cyanide sulfurtransferase activity"/>
    <property type="evidence" value="ECO:0007669"/>
    <property type="project" value="TreeGrafter"/>
</dbReference>
<dbReference type="Pfam" id="PF00581">
    <property type="entry name" value="Rhodanese"/>
    <property type="match status" value="1"/>
</dbReference>
<comment type="caution">
    <text evidence="14">The sequence shown here is derived from an EMBL/GenBank/DDBJ whole genome shotgun (WGS) entry which is preliminary data.</text>
</comment>
<dbReference type="EC" id="2.7.7.80" evidence="8"/>
<dbReference type="EMBL" id="JAHESE010000041">
    <property type="protein sequence ID" value="MBT1711805.1"/>
    <property type="molecule type" value="Genomic_DNA"/>
</dbReference>
<keyword evidence="2" id="KW-0808">Transferase</keyword>
<dbReference type="Gene3D" id="3.40.50.720">
    <property type="entry name" value="NAD(P)-binding Rossmann-like Domain"/>
    <property type="match status" value="1"/>
</dbReference>
<reference evidence="14 15" key="1">
    <citation type="submission" date="2021-05" db="EMBL/GenBank/DDBJ databases">
        <title>A Polyphasic approach of four new species of the genus Ohtaekwangia: Ohtaekwangia histidinii sp. nov., Ohtaekwangia cretensis sp. nov., Ohtaekwangia indiensis sp. nov., Ohtaekwangia reichenbachii sp. nov. from diverse environment.</title>
        <authorList>
            <person name="Octaviana S."/>
        </authorList>
    </citation>
    <scope>NUCLEOTIDE SEQUENCE [LARGE SCALE GENOMIC DNA]</scope>
    <source>
        <strain evidence="14 15">PWU5</strain>
    </source>
</reference>
<evidence type="ECO:0000256" key="9">
    <source>
        <dbReference type="ARBA" id="ARBA00073635"/>
    </source>
</evidence>
<dbReference type="SUPFAM" id="SSF69572">
    <property type="entry name" value="Activating enzymes of the ubiquitin-like proteins"/>
    <property type="match status" value="1"/>
</dbReference>
<keyword evidence="3" id="KW-0547">Nucleotide-binding</keyword>
<dbReference type="GO" id="GO:0005524">
    <property type="term" value="F:ATP binding"/>
    <property type="evidence" value="ECO:0007669"/>
    <property type="project" value="UniProtKB-KW"/>
</dbReference>
<organism evidence="14 15">
    <name type="scientific">Dawidia cretensis</name>
    <dbReference type="NCBI Taxonomy" id="2782350"/>
    <lineage>
        <taxon>Bacteria</taxon>
        <taxon>Pseudomonadati</taxon>
        <taxon>Bacteroidota</taxon>
        <taxon>Cytophagia</taxon>
        <taxon>Cytophagales</taxon>
        <taxon>Chryseotaleaceae</taxon>
        <taxon>Dawidia</taxon>
    </lineage>
</organism>
<dbReference type="PROSITE" id="PS50206">
    <property type="entry name" value="RHODANESE_3"/>
    <property type="match status" value="1"/>
</dbReference>
<sequence>MNTLTNEEIKRYGRHLVLEEFGINGQQSLKGAKVLVVGAGGLGSPSLLYLAAAGVGTLGIADFDTVDLSNLQRQVLFTTEDIGRNKAMAAAERLQRLNPTITLHTHTTRITAANALELITAYDVVLDGTDNFPTRYLLNDACVLLDKPLVYGSILRFEGQVAVFNWQYADGHYSANYRDLFPVPPDPASVPNCEQAGVLGVLPGMIGSMQANEVIKIISGVGEPLADRLLLLESTTMRQQVIRIKPQGTRNSIKHLLDYDEFCGISADKSKSLNVNNQEHTMKEVTVQELKEMIDSGADFQLIDVREPHEFDICNLQGELIPQADVPHSVDRISKDKKVVIHCRSGARSGNMVQWLEKNHGFTNLYNLQGGILAWARDIDPEMPTY</sequence>
<dbReference type="GO" id="GO:0005829">
    <property type="term" value="C:cytosol"/>
    <property type="evidence" value="ECO:0007669"/>
    <property type="project" value="TreeGrafter"/>
</dbReference>
<evidence type="ECO:0000256" key="4">
    <source>
        <dbReference type="ARBA" id="ARBA00022840"/>
    </source>
</evidence>
<evidence type="ECO:0000256" key="5">
    <source>
        <dbReference type="ARBA" id="ARBA00052218"/>
    </source>
</evidence>
<dbReference type="NCBIfam" id="NF004281">
    <property type="entry name" value="PRK05690.1"/>
    <property type="match status" value="1"/>
</dbReference>
<dbReference type="AlphaFoldDB" id="A0AAP2E318"/>
<comment type="catalytic activity">
    <reaction evidence="5">
        <text>[molybdopterin-synthase sulfur-carrier protein]-C-terminal Gly-Gly + ATP + H(+) = [molybdopterin-synthase sulfur-carrier protein]-C-terminal Gly-Gly-AMP + diphosphate</text>
        <dbReference type="Rhea" id="RHEA:43616"/>
        <dbReference type="Rhea" id="RHEA-COMP:12159"/>
        <dbReference type="Rhea" id="RHEA-COMP:12202"/>
        <dbReference type="ChEBI" id="CHEBI:15378"/>
        <dbReference type="ChEBI" id="CHEBI:30616"/>
        <dbReference type="ChEBI" id="CHEBI:33019"/>
        <dbReference type="ChEBI" id="CHEBI:90618"/>
        <dbReference type="ChEBI" id="CHEBI:90778"/>
        <dbReference type="EC" id="2.7.7.80"/>
    </reaction>
</comment>
<dbReference type="PANTHER" id="PTHR10953:SF102">
    <property type="entry name" value="ADENYLYLTRANSFERASE AND SULFURTRANSFERASE MOCS3"/>
    <property type="match status" value="1"/>
</dbReference>
<gene>
    <name evidence="14" type="primary">moeB</name>
    <name evidence="14" type="ORF">KK062_26425</name>
</gene>
<comment type="similarity">
    <text evidence="1">Belongs to the HesA/MoeB/ThiF family.</text>
</comment>
<evidence type="ECO:0000313" key="15">
    <source>
        <dbReference type="Proteomes" id="UP001319080"/>
    </source>
</evidence>
<dbReference type="Gene3D" id="3.40.250.10">
    <property type="entry name" value="Rhodanese-like domain"/>
    <property type="match status" value="1"/>
</dbReference>